<dbReference type="GeneID" id="186945"/>
<accession>O45651</accession>
<sequence length="352" mass="40221">MTSALEKYYATNYSQCNLEYNFLASWKGVAYPSHIIQLISLPFQILAFYVIIFKTPISMKNVKTSLLINHLFCALLDLFLCTVCTVYFFLPMYGMFFVGVLSWFEVPNGVQLLIVWLSMTFAAASYVYVFESRNSTLVQNKFRMTQRRTRVIFYSLFLIPCLLAVFVGKVIPEDQDAAKLFALIEYPCPTREFFTSEVLILFADKTIIEGVVRFFPFGCAYISSFFLFQVATLIYYICIAPSNTTSRDTQQKQKVFLICILLQTSIPLFLGMCPIMLTFMAFLTGHYYQEMANLTFCSLGLHGMAESIAIVTVHRPYRKAINQMITDLKKRKSSIRVSPISVHGTSNSVTRG</sequence>
<feature type="transmembrane region" description="Helical" evidence="1">
    <location>
        <begin position="214"/>
        <end position="235"/>
    </location>
</feature>
<gene>
    <name evidence="2 4" type="primary">srh-118</name>
    <name evidence="2" type="ORF">CELE_K03D7.6</name>
    <name evidence="4" type="ORF">K03D7.6</name>
</gene>
<dbReference type="InterPro" id="IPR053220">
    <property type="entry name" value="Nematode_rcpt-like_serp_H"/>
</dbReference>
<feature type="transmembrane region" description="Helical" evidence="1">
    <location>
        <begin position="35"/>
        <end position="54"/>
    </location>
</feature>
<dbReference type="PANTHER" id="PTHR22941">
    <property type="entry name" value="SERPENTINE RECEPTOR"/>
    <property type="match status" value="1"/>
</dbReference>
<proteinExistence type="predicted"/>
<dbReference type="InParanoid" id="O45651"/>
<evidence type="ECO:0000313" key="4">
    <source>
        <dbReference type="WormBase" id="K03D7.6"/>
    </source>
</evidence>
<dbReference type="InterPro" id="IPR019422">
    <property type="entry name" value="7TM_GPCR_serpentine_rcpt_Srh"/>
</dbReference>
<feature type="transmembrane region" description="Helical" evidence="1">
    <location>
        <begin position="66"/>
        <end position="90"/>
    </location>
</feature>
<dbReference type="HOGENOM" id="CLU_042960_0_0_1"/>
<dbReference type="KEGG" id="cel:CELE_K03D7.6"/>
<dbReference type="AlphaFoldDB" id="O45651"/>
<keyword evidence="1" id="KW-0472">Membrane</keyword>
<dbReference type="CTD" id="186945"/>
<dbReference type="Proteomes" id="UP000001940">
    <property type="component" value="Chromosome V"/>
</dbReference>
<feature type="transmembrane region" description="Helical" evidence="1">
    <location>
        <begin position="151"/>
        <end position="171"/>
    </location>
</feature>
<dbReference type="RefSeq" id="NP_507433.1">
    <property type="nucleotide sequence ID" value="NM_075032.1"/>
</dbReference>
<dbReference type="PhylomeDB" id="O45651"/>
<dbReference type="PaxDb" id="6239-K03D7.6"/>
<reference evidence="2 3" key="1">
    <citation type="journal article" date="1998" name="Science">
        <title>Genome sequence of the nematode C. elegans: a platform for investigating biology.</title>
        <authorList>
            <consortium name="The C. elegans sequencing consortium"/>
            <person name="Sulson J.E."/>
            <person name="Waterston R."/>
        </authorList>
    </citation>
    <scope>NUCLEOTIDE SEQUENCE [LARGE SCALE GENOMIC DNA]</scope>
    <source>
        <strain evidence="2 3">Bristol N2</strain>
    </source>
</reference>
<evidence type="ECO:0000256" key="1">
    <source>
        <dbReference type="SAM" id="Phobius"/>
    </source>
</evidence>
<dbReference type="UCSC" id="K03D7.6">
    <property type="organism name" value="c. elegans"/>
</dbReference>
<protein>
    <submittedName>
        <fullName evidence="2">Serpentine Receptor, class H</fullName>
    </submittedName>
</protein>
<keyword evidence="1" id="KW-1133">Transmembrane helix</keyword>
<feature type="transmembrane region" description="Helical" evidence="1">
    <location>
        <begin position="110"/>
        <end position="130"/>
    </location>
</feature>
<dbReference type="WormBase" id="K03D7.6">
    <property type="protein sequence ID" value="CE16220"/>
    <property type="gene ID" value="WBGene00005337"/>
    <property type="gene designation" value="srh-118"/>
</dbReference>
<name>O45651_CAEEL</name>
<dbReference type="PIR" id="T23287">
    <property type="entry name" value="T23287"/>
</dbReference>
<dbReference type="PANTHER" id="PTHR22941:SF51">
    <property type="entry name" value="SERPENTINE RECEPTOR, CLASS H-RELATED"/>
    <property type="match status" value="1"/>
</dbReference>
<evidence type="ECO:0000313" key="2">
    <source>
        <dbReference type="EMBL" id="CAB04557.1"/>
    </source>
</evidence>
<feature type="transmembrane region" description="Helical" evidence="1">
    <location>
        <begin position="291"/>
        <end position="313"/>
    </location>
</feature>
<keyword evidence="1" id="KW-0812">Transmembrane</keyword>
<dbReference type="Pfam" id="PF10318">
    <property type="entry name" value="7TM_GPCR_Srh"/>
    <property type="match status" value="1"/>
</dbReference>
<organism evidence="2 3">
    <name type="scientific">Caenorhabditis elegans</name>
    <dbReference type="NCBI Taxonomy" id="6239"/>
    <lineage>
        <taxon>Eukaryota</taxon>
        <taxon>Metazoa</taxon>
        <taxon>Ecdysozoa</taxon>
        <taxon>Nematoda</taxon>
        <taxon>Chromadorea</taxon>
        <taxon>Rhabditida</taxon>
        <taxon>Rhabditina</taxon>
        <taxon>Rhabditomorpha</taxon>
        <taxon>Rhabditoidea</taxon>
        <taxon>Rhabditidae</taxon>
        <taxon>Peloderinae</taxon>
        <taxon>Caenorhabditis</taxon>
    </lineage>
</organism>
<dbReference type="AGR" id="WB:WBGene00005337"/>
<feature type="transmembrane region" description="Helical" evidence="1">
    <location>
        <begin position="255"/>
        <end position="279"/>
    </location>
</feature>
<keyword evidence="3" id="KW-1185">Reference proteome</keyword>
<dbReference type="EMBL" id="BX284605">
    <property type="protein sequence ID" value="CAB04557.1"/>
    <property type="molecule type" value="Genomic_DNA"/>
</dbReference>
<dbReference type="FunCoup" id="O45651">
    <property type="interactions" value="80"/>
</dbReference>
<evidence type="ECO:0000313" key="3">
    <source>
        <dbReference type="Proteomes" id="UP000001940"/>
    </source>
</evidence>
<keyword evidence="2" id="KW-0675">Receptor</keyword>
<dbReference type="eggNOG" id="ENOG502TFHX">
    <property type="taxonomic scope" value="Eukaryota"/>
</dbReference>